<dbReference type="Proteomes" id="UP000030787">
    <property type="component" value="Chromosome"/>
</dbReference>
<keyword evidence="4" id="KW-0411">Iron-sulfur</keyword>
<dbReference type="GeneID" id="24819039"/>
<evidence type="ECO:0000313" key="6">
    <source>
        <dbReference type="EMBL" id="AIZ57241.1"/>
    </source>
</evidence>
<proteinExistence type="predicted"/>
<dbReference type="GO" id="GO:0003824">
    <property type="term" value="F:catalytic activity"/>
    <property type="evidence" value="ECO:0007669"/>
    <property type="project" value="InterPro"/>
</dbReference>
<evidence type="ECO:0000256" key="2">
    <source>
        <dbReference type="ARBA" id="ARBA00022723"/>
    </source>
</evidence>
<dbReference type="InterPro" id="IPR058240">
    <property type="entry name" value="rSAM_sf"/>
</dbReference>
<dbReference type="STRING" id="1577791.Mpt1_c13800"/>
<dbReference type="GO" id="GO:0051536">
    <property type="term" value="F:iron-sulfur cluster binding"/>
    <property type="evidence" value="ECO:0007669"/>
    <property type="project" value="UniProtKB-KW"/>
</dbReference>
<evidence type="ECO:0000256" key="3">
    <source>
        <dbReference type="ARBA" id="ARBA00023004"/>
    </source>
</evidence>
<feature type="domain" description="Radical SAM core" evidence="5">
    <location>
        <begin position="20"/>
        <end position="238"/>
    </location>
</feature>
<keyword evidence="1" id="KW-0949">S-adenosyl-L-methionine</keyword>
<protein>
    <submittedName>
        <fullName evidence="6">Radical SAM superfamily protein</fullName>
    </submittedName>
</protein>
<organism evidence="6 7">
    <name type="scientific">Candidatus Methanoplasma termitum</name>
    <dbReference type="NCBI Taxonomy" id="1577791"/>
    <lineage>
        <taxon>Archaea</taxon>
        <taxon>Methanobacteriati</taxon>
        <taxon>Thermoplasmatota</taxon>
        <taxon>Thermoplasmata</taxon>
        <taxon>Methanomassiliicoccales</taxon>
        <taxon>Methanomassiliicoccaceae</taxon>
        <taxon>Candidatus Methanoplasma</taxon>
    </lineage>
</organism>
<dbReference type="Gene3D" id="3.20.20.70">
    <property type="entry name" value="Aldolase class I"/>
    <property type="match status" value="1"/>
</dbReference>
<name>A0A0A7LIB1_9ARCH</name>
<dbReference type="InterPro" id="IPR013785">
    <property type="entry name" value="Aldolase_TIM"/>
</dbReference>
<keyword evidence="7" id="KW-1185">Reference proteome</keyword>
<evidence type="ECO:0000259" key="5">
    <source>
        <dbReference type="PROSITE" id="PS51918"/>
    </source>
</evidence>
<dbReference type="PROSITE" id="PS51918">
    <property type="entry name" value="RADICAL_SAM"/>
    <property type="match status" value="1"/>
</dbReference>
<dbReference type="Pfam" id="PF04055">
    <property type="entry name" value="Radical_SAM"/>
    <property type="match status" value="1"/>
</dbReference>
<gene>
    <name evidence="6" type="ORF">Mpt1_c13800</name>
</gene>
<dbReference type="InterPro" id="IPR058374">
    <property type="entry name" value="DUF8061"/>
</dbReference>
<dbReference type="EMBL" id="CP010070">
    <property type="protein sequence ID" value="AIZ57241.1"/>
    <property type="molecule type" value="Genomic_DNA"/>
</dbReference>
<accession>A0A0A7LIB1</accession>
<dbReference type="SUPFAM" id="SSF102114">
    <property type="entry name" value="Radical SAM enzymes"/>
    <property type="match status" value="1"/>
</dbReference>
<evidence type="ECO:0000256" key="1">
    <source>
        <dbReference type="ARBA" id="ARBA00022691"/>
    </source>
</evidence>
<dbReference type="AlphaFoldDB" id="A0A0A7LIB1"/>
<dbReference type="PANTHER" id="PTHR43288:SF1">
    <property type="entry name" value="GLYCYL-RADICAL ENZYME ACTIVATING ENZYME MJ0021-RELATED"/>
    <property type="match status" value="1"/>
</dbReference>
<sequence length="352" mass="39622">MKIYDYGSASNCPLPEGCKHCVNGSKMVLFITGKCGTDCFYCPVSPEKKGKDVIFANERRISELSEMLEEAESMDAAGTGITGGDPLSNMDRTITAIKMLKEHFGSEHHIHLYTSMIDLDKAKKLCDAGLDEIRFHPPMSQWETMSFDVVSKIISDTSLDVGMEVPAIPGNEEKLEKVVVAAAKAGIGCININEFEFSESNWNMMEDLGFRVKDDLSSAVAGSEEMTIALMKKYPEIPIHFCSSTFKDGVQLRNRFIRRANVIAKEYDVITEDGTILKGVVYADDLREAAEALIRLRVPKDLMFVDEERNRIEVASWKLKKIAKKLPYKSYIVEEYPTFDRMEVERMPLGHE</sequence>
<dbReference type="CDD" id="cd01335">
    <property type="entry name" value="Radical_SAM"/>
    <property type="match status" value="1"/>
</dbReference>
<dbReference type="SFLD" id="SFLDS00029">
    <property type="entry name" value="Radical_SAM"/>
    <property type="match status" value="1"/>
</dbReference>
<dbReference type="HOGENOM" id="CLU_053467_0_0_2"/>
<dbReference type="PANTHER" id="PTHR43288">
    <property type="entry name" value="BIOTIN SYNTHASE-RELATED PROTEIN, RADICAL SAM SUPERFAMILY"/>
    <property type="match status" value="1"/>
</dbReference>
<evidence type="ECO:0000313" key="7">
    <source>
        <dbReference type="Proteomes" id="UP000030787"/>
    </source>
</evidence>
<dbReference type="Pfam" id="PF26257">
    <property type="entry name" value="DUF8061"/>
    <property type="match status" value="1"/>
</dbReference>
<dbReference type="InterPro" id="IPR007197">
    <property type="entry name" value="rSAM"/>
</dbReference>
<evidence type="ECO:0000256" key="4">
    <source>
        <dbReference type="ARBA" id="ARBA00023014"/>
    </source>
</evidence>
<dbReference type="KEGG" id="mear:Mpt1_c13800"/>
<reference evidence="6 7" key="1">
    <citation type="journal article" date="2014" name="Appl. Environ. Microbiol.">
        <title>Comparative Genome Analysis of 'Candidatus Methanoplasma termitum' Indicates a New Mode of Energy Metabolism in the Seventh Order of Methanogens.</title>
        <authorList>
            <person name="Lang K."/>
            <person name="Schuldes J."/>
            <person name="Klingl A."/>
            <person name="Poehlein A."/>
            <person name="Daniel R."/>
            <person name="Brune A."/>
        </authorList>
    </citation>
    <scope>NUCLEOTIDE SEQUENCE [LARGE SCALE GENOMIC DNA]</scope>
    <source>
        <strain evidence="7">Mpt1</strain>
    </source>
</reference>
<keyword evidence="3" id="KW-0408">Iron</keyword>
<keyword evidence="2" id="KW-0479">Metal-binding</keyword>
<dbReference type="RefSeq" id="WP_238603116.1">
    <property type="nucleotide sequence ID" value="NZ_CP010070.1"/>
</dbReference>
<dbReference type="InterPro" id="IPR040087">
    <property type="entry name" value="MJ0021-like"/>
</dbReference>
<dbReference type="GO" id="GO:0046872">
    <property type="term" value="F:metal ion binding"/>
    <property type="evidence" value="ECO:0007669"/>
    <property type="project" value="UniProtKB-KW"/>
</dbReference>
<dbReference type="SFLD" id="SFLDG01108">
    <property type="entry name" value="Uncharacterised_Radical_SAM_Su"/>
    <property type="match status" value="1"/>
</dbReference>